<comment type="caution">
    <text evidence="1">The sequence shown here is derived from an EMBL/GenBank/DDBJ whole genome shotgun (WGS) entry which is preliminary data.</text>
</comment>
<dbReference type="GO" id="GO:0008270">
    <property type="term" value="F:zinc ion binding"/>
    <property type="evidence" value="ECO:0007669"/>
    <property type="project" value="UniProtKB-KW"/>
</dbReference>
<sequence>MAIPDTGLDVGGEDRFDALLLEIERTFLECYKILDTRKHLLLGEVSKLKELDQKHFDILKAMEQIEMVKRATNEVITQNAIAEDKQYVVSLWDDKIRQLKKEQEKLDPICEVKFVSNLIELEYCMNTFHLRECVAKFGKRKEPVAMKRITNEGDNITGFDLTVDKETNLLYVTDYYKGLVHIFSQEGELLKSFGEQRLVSPYGISLSEGFVYVSDQDSIFKFVKSGEYLNDTNSSNIEFDFYPRGICVYLQSVYVCNSGRNSIELFNSDLVYTNRFGEDKLKYPIDINAHNEKIFVLTELDEFFLVHIYVPILKSIGLVDFSGHHGRIERRTSFIPIAGLSTLTISGL</sequence>
<dbReference type="SUPFAM" id="SSF63825">
    <property type="entry name" value="YWTD domain"/>
    <property type="match status" value="1"/>
</dbReference>
<name>A0AAV7KA42_9METZ</name>
<dbReference type="GO" id="GO:0043161">
    <property type="term" value="P:proteasome-mediated ubiquitin-dependent protein catabolic process"/>
    <property type="evidence" value="ECO:0007669"/>
    <property type="project" value="TreeGrafter"/>
</dbReference>
<protein>
    <submittedName>
        <fullName evidence="1">Outer membrane phospholipase A</fullName>
    </submittedName>
</protein>
<reference evidence="1 2" key="1">
    <citation type="journal article" date="2023" name="BMC Biol.">
        <title>The compact genome of the sponge Oopsacas minuta (Hexactinellida) is lacking key metazoan core genes.</title>
        <authorList>
            <person name="Santini S."/>
            <person name="Schenkelaars Q."/>
            <person name="Jourda C."/>
            <person name="Duchesne M."/>
            <person name="Belahbib H."/>
            <person name="Rocher C."/>
            <person name="Selva M."/>
            <person name="Riesgo A."/>
            <person name="Vervoort M."/>
            <person name="Leys S.P."/>
            <person name="Kodjabachian L."/>
            <person name="Le Bivic A."/>
            <person name="Borchiellini C."/>
            <person name="Claverie J.M."/>
            <person name="Renard E."/>
        </authorList>
    </citation>
    <scope>NUCLEOTIDE SEQUENCE [LARGE SCALE GENOMIC DNA]</scope>
    <source>
        <strain evidence="1">SPO-2</strain>
    </source>
</reference>
<dbReference type="GO" id="GO:0061630">
    <property type="term" value="F:ubiquitin protein ligase activity"/>
    <property type="evidence" value="ECO:0007669"/>
    <property type="project" value="TreeGrafter"/>
</dbReference>
<dbReference type="Gene3D" id="2.120.10.30">
    <property type="entry name" value="TolB, C-terminal domain"/>
    <property type="match status" value="1"/>
</dbReference>
<evidence type="ECO:0000313" key="1">
    <source>
        <dbReference type="EMBL" id="KAI6658019.1"/>
    </source>
</evidence>
<dbReference type="GO" id="GO:0000209">
    <property type="term" value="P:protein polyubiquitination"/>
    <property type="evidence" value="ECO:0007669"/>
    <property type="project" value="TreeGrafter"/>
</dbReference>
<dbReference type="AlphaFoldDB" id="A0AAV7KA42"/>
<dbReference type="Proteomes" id="UP001165289">
    <property type="component" value="Unassembled WGS sequence"/>
</dbReference>
<accession>A0AAV7KA42</accession>
<organism evidence="1 2">
    <name type="scientific">Oopsacas minuta</name>
    <dbReference type="NCBI Taxonomy" id="111878"/>
    <lineage>
        <taxon>Eukaryota</taxon>
        <taxon>Metazoa</taxon>
        <taxon>Porifera</taxon>
        <taxon>Hexactinellida</taxon>
        <taxon>Hexasterophora</taxon>
        <taxon>Lyssacinosida</taxon>
        <taxon>Leucopsacidae</taxon>
        <taxon>Oopsacas</taxon>
    </lineage>
</organism>
<keyword evidence="2" id="KW-1185">Reference proteome</keyword>
<dbReference type="PANTHER" id="PTHR24104">
    <property type="entry name" value="E3 UBIQUITIN-PROTEIN LIGASE NHLRC1-RELATED"/>
    <property type="match status" value="1"/>
</dbReference>
<dbReference type="EMBL" id="JAKMXF010000110">
    <property type="protein sequence ID" value="KAI6658019.1"/>
    <property type="molecule type" value="Genomic_DNA"/>
</dbReference>
<evidence type="ECO:0000313" key="2">
    <source>
        <dbReference type="Proteomes" id="UP001165289"/>
    </source>
</evidence>
<dbReference type="PANTHER" id="PTHR24104:SF25">
    <property type="entry name" value="PROTEIN LIN-41"/>
    <property type="match status" value="1"/>
</dbReference>
<proteinExistence type="predicted"/>
<gene>
    <name evidence="1" type="ORF">LOD99_15734</name>
</gene>
<dbReference type="InterPro" id="IPR011042">
    <property type="entry name" value="6-blade_b-propeller_TolB-like"/>
</dbReference>
<dbReference type="InterPro" id="IPR050952">
    <property type="entry name" value="TRIM-NHL_E3_ligases"/>
</dbReference>